<protein>
    <submittedName>
        <fullName evidence="1">Uncharacterized protein</fullName>
    </submittedName>
</protein>
<gene>
    <name evidence="1" type="ORF">TVAG_241550</name>
</gene>
<reference evidence="1" key="1">
    <citation type="submission" date="2006-10" db="EMBL/GenBank/DDBJ databases">
        <authorList>
            <person name="Amadeo P."/>
            <person name="Zhao Q."/>
            <person name="Wortman J."/>
            <person name="Fraser-Liggett C."/>
            <person name="Carlton J."/>
        </authorList>
    </citation>
    <scope>NUCLEOTIDE SEQUENCE</scope>
    <source>
        <strain evidence="1">G3</strain>
    </source>
</reference>
<reference evidence="1" key="2">
    <citation type="journal article" date="2007" name="Science">
        <title>Draft genome sequence of the sexually transmitted pathogen Trichomonas vaginalis.</title>
        <authorList>
            <person name="Carlton J.M."/>
            <person name="Hirt R.P."/>
            <person name="Silva J.C."/>
            <person name="Delcher A.L."/>
            <person name="Schatz M."/>
            <person name="Zhao Q."/>
            <person name="Wortman J.R."/>
            <person name="Bidwell S.L."/>
            <person name="Alsmark U.C.M."/>
            <person name="Besteiro S."/>
            <person name="Sicheritz-Ponten T."/>
            <person name="Noel C.J."/>
            <person name="Dacks J.B."/>
            <person name="Foster P.G."/>
            <person name="Simillion C."/>
            <person name="Van de Peer Y."/>
            <person name="Miranda-Saavedra D."/>
            <person name="Barton G.J."/>
            <person name="Westrop G.D."/>
            <person name="Mueller S."/>
            <person name="Dessi D."/>
            <person name="Fiori P.L."/>
            <person name="Ren Q."/>
            <person name="Paulsen I."/>
            <person name="Zhang H."/>
            <person name="Bastida-Corcuera F.D."/>
            <person name="Simoes-Barbosa A."/>
            <person name="Brown M.T."/>
            <person name="Hayes R.D."/>
            <person name="Mukherjee M."/>
            <person name="Okumura C.Y."/>
            <person name="Schneider R."/>
            <person name="Smith A.J."/>
            <person name="Vanacova S."/>
            <person name="Villalvazo M."/>
            <person name="Haas B.J."/>
            <person name="Pertea M."/>
            <person name="Feldblyum T.V."/>
            <person name="Utterback T.R."/>
            <person name="Shu C.L."/>
            <person name="Osoegawa K."/>
            <person name="de Jong P.J."/>
            <person name="Hrdy I."/>
            <person name="Horvathova L."/>
            <person name="Zubacova Z."/>
            <person name="Dolezal P."/>
            <person name="Malik S.B."/>
            <person name="Logsdon J.M. Jr."/>
            <person name="Henze K."/>
            <person name="Gupta A."/>
            <person name="Wang C.C."/>
            <person name="Dunne R.L."/>
            <person name="Upcroft J.A."/>
            <person name="Upcroft P."/>
            <person name="White O."/>
            <person name="Salzberg S.L."/>
            <person name="Tang P."/>
            <person name="Chiu C.-H."/>
            <person name="Lee Y.-S."/>
            <person name="Embley T.M."/>
            <person name="Coombs G.H."/>
            <person name="Mottram J.C."/>
            <person name="Tachezy J."/>
            <person name="Fraser-Liggett C.M."/>
            <person name="Johnson P.J."/>
        </authorList>
    </citation>
    <scope>NUCLEOTIDE SEQUENCE [LARGE SCALE GENOMIC DNA]</scope>
    <source>
        <strain evidence="1">G3</strain>
    </source>
</reference>
<name>A2FL03_TRIV3</name>
<dbReference type="RefSeq" id="XP_001307349.1">
    <property type="nucleotide sequence ID" value="XM_001307348.1"/>
</dbReference>
<organism evidence="1 2">
    <name type="scientific">Trichomonas vaginalis (strain ATCC PRA-98 / G3)</name>
    <dbReference type="NCBI Taxonomy" id="412133"/>
    <lineage>
        <taxon>Eukaryota</taxon>
        <taxon>Metamonada</taxon>
        <taxon>Parabasalia</taxon>
        <taxon>Trichomonadida</taxon>
        <taxon>Trichomonadidae</taxon>
        <taxon>Trichomonas</taxon>
    </lineage>
</organism>
<dbReference type="EMBL" id="DS113859">
    <property type="protein sequence ID" value="EAX94419.1"/>
    <property type="molecule type" value="Genomic_DNA"/>
</dbReference>
<keyword evidence="2" id="KW-1185">Reference proteome</keyword>
<sequence>MSIAPEPSYKHVANSKLHEILLKIFVVSDVIKYTIVTTDVPDSNNRCSSWFLWFWRWLLLQHKDGVHMVIEEIRIIAI</sequence>
<dbReference type="AlphaFoldDB" id="A2FL03"/>
<dbReference type="KEGG" id="tva:4752154"/>
<dbReference type="VEuPathDB" id="TrichDB:TVAGG3_0846500"/>
<dbReference type="VEuPathDB" id="TrichDB:TVAG_241550"/>
<evidence type="ECO:0000313" key="2">
    <source>
        <dbReference type="Proteomes" id="UP000001542"/>
    </source>
</evidence>
<proteinExistence type="predicted"/>
<dbReference type="Proteomes" id="UP000001542">
    <property type="component" value="Unassembled WGS sequence"/>
</dbReference>
<evidence type="ECO:0000313" key="1">
    <source>
        <dbReference type="EMBL" id="EAX94419.1"/>
    </source>
</evidence>
<accession>A2FL03</accession>
<dbReference type="InParanoid" id="A2FL03"/>